<evidence type="ECO:0000313" key="6">
    <source>
        <dbReference type="EMBL" id="CAI9950184.1"/>
    </source>
</evidence>
<dbReference type="EMBL" id="CATOUU010000807">
    <property type="protein sequence ID" value="CAI9950184.1"/>
    <property type="molecule type" value="Genomic_DNA"/>
</dbReference>
<dbReference type="GO" id="GO:0005776">
    <property type="term" value="C:autophagosome"/>
    <property type="evidence" value="ECO:0007669"/>
    <property type="project" value="TreeGrafter"/>
</dbReference>
<dbReference type="GO" id="GO:0000407">
    <property type="term" value="C:phagophore assembly site"/>
    <property type="evidence" value="ECO:0007669"/>
    <property type="project" value="TreeGrafter"/>
</dbReference>
<evidence type="ECO:0000256" key="4">
    <source>
        <dbReference type="ARBA" id="ARBA00022840"/>
    </source>
</evidence>
<evidence type="ECO:0000313" key="7">
    <source>
        <dbReference type="EMBL" id="CAL6044391.1"/>
    </source>
</evidence>
<evidence type="ECO:0000256" key="2">
    <source>
        <dbReference type="ARBA" id="ARBA00022741"/>
    </source>
</evidence>
<proteinExistence type="predicted"/>
<dbReference type="InterPro" id="IPR011009">
    <property type="entry name" value="Kinase-like_dom_sf"/>
</dbReference>
<dbReference type="Gene3D" id="1.10.510.10">
    <property type="entry name" value="Transferase(Phosphotransferase) domain 1"/>
    <property type="match status" value="1"/>
</dbReference>
<protein>
    <submittedName>
        <fullName evidence="6">Kinase</fullName>
    </submittedName>
</protein>
<dbReference type="InterPro" id="IPR000719">
    <property type="entry name" value="Prot_kinase_dom"/>
</dbReference>
<feature type="domain" description="Protein kinase" evidence="5">
    <location>
        <begin position="22"/>
        <end position="260"/>
    </location>
</feature>
<keyword evidence="4" id="KW-0067">ATP-binding</keyword>
<dbReference type="InterPro" id="IPR045269">
    <property type="entry name" value="Atg1-like"/>
</dbReference>
<reference evidence="7 8" key="2">
    <citation type="submission" date="2024-07" db="EMBL/GenBank/DDBJ databases">
        <authorList>
            <person name="Akdeniz Z."/>
        </authorList>
    </citation>
    <scope>NUCLEOTIDE SEQUENCE [LARGE SCALE GENOMIC DNA]</scope>
</reference>
<sequence>MSSEEDSTLSVVKQQPQEQIKYQIIRQIGQGAEGPVYLVDVTERKQKLVLKSTSKYLSSQEIDRFINFNHKNVIQIQSFGFNQQKQIYFMSYANGGDLNHFMVERQLSQKYLKIDEILNIFEQICRGVHYLHSKQVVHGDLSPQNILLHFENRIPIVKVSDYITNSNHQQFYSAPEVLRGEQPTVQSDIWSLGIILFQMNKFRLPFMSTPKGNDVKQQLEGLPFCFQKIISNCLTQNQQHRISLINIIRALERRVMAPHIKELQSFCSSSVMSNTNIDFELDIEL</sequence>
<dbReference type="SUPFAM" id="SSF56112">
    <property type="entry name" value="Protein kinase-like (PK-like)"/>
    <property type="match status" value="1"/>
</dbReference>
<gene>
    <name evidence="6" type="ORF">HINF_LOCUS37829</name>
    <name evidence="7" type="ORF">HINF_LOCUS40535</name>
</gene>
<dbReference type="EMBL" id="CAXDID020000160">
    <property type="protein sequence ID" value="CAL6044391.1"/>
    <property type="molecule type" value="Genomic_DNA"/>
</dbReference>
<dbReference type="PANTHER" id="PTHR24348:SF22">
    <property type="entry name" value="NON-SPECIFIC SERINE_THREONINE PROTEIN KINASE"/>
    <property type="match status" value="1"/>
</dbReference>
<reference evidence="6" key="1">
    <citation type="submission" date="2023-06" db="EMBL/GenBank/DDBJ databases">
        <authorList>
            <person name="Kurt Z."/>
        </authorList>
    </citation>
    <scope>NUCLEOTIDE SEQUENCE</scope>
</reference>
<comment type="caution">
    <text evidence="6">The sequence shown here is derived from an EMBL/GenBank/DDBJ whole genome shotgun (WGS) entry which is preliminary data.</text>
</comment>
<accession>A0AA86UCF1</accession>
<dbReference type="GO" id="GO:0000045">
    <property type="term" value="P:autophagosome assembly"/>
    <property type="evidence" value="ECO:0007669"/>
    <property type="project" value="TreeGrafter"/>
</dbReference>
<dbReference type="Proteomes" id="UP001642409">
    <property type="component" value="Unassembled WGS sequence"/>
</dbReference>
<dbReference type="GO" id="GO:0004674">
    <property type="term" value="F:protein serine/threonine kinase activity"/>
    <property type="evidence" value="ECO:0007669"/>
    <property type="project" value="InterPro"/>
</dbReference>
<dbReference type="CDD" id="cd14014">
    <property type="entry name" value="STKc_PknB_like"/>
    <property type="match status" value="1"/>
</dbReference>
<dbReference type="PROSITE" id="PS50011">
    <property type="entry name" value="PROTEIN_KINASE_DOM"/>
    <property type="match status" value="1"/>
</dbReference>
<dbReference type="PANTHER" id="PTHR24348">
    <property type="entry name" value="SERINE/THREONINE-PROTEIN KINASE UNC-51-RELATED"/>
    <property type="match status" value="1"/>
</dbReference>
<organism evidence="6">
    <name type="scientific">Hexamita inflata</name>
    <dbReference type="NCBI Taxonomy" id="28002"/>
    <lineage>
        <taxon>Eukaryota</taxon>
        <taxon>Metamonada</taxon>
        <taxon>Diplomonadida</taxon>
        <taxon>Hexamitidae</taxon>
        <taxon>Hexamitinae</taxon>
        <taxon>Hexamita</taxon>
    </lineage>
</organism>
<keyword evidence="2" id="KW-0547">Nucleotide-binding</keyword>
<dbReference type="GO" id="GO:0016020">
    <property type="term" value="C:membrane"/>
    <property type="evidence" value="ECO:0007669"/>
    <property type="project" value="TreeGrafter"/>
</dbReference>
<evidence type="ECO:0000259" key="5">
    <source>
        <dbReference type="PROSITE" id="PS50011"/>
    </source>
</evidence>
<dbReference type="InterPro" id="IPR008266">
    <property type="entry name" value="Tyr_kinase_AS"/>
</dbReference>
<dbReference type="Pfam" id="PF00069">
    <property type="entry name" value="Pkinase"/>
    <property type="match status" value="1"/>
</dbReference>
<keyword evidence="8" id="KW-1185">Reference proteome</keyword>
<dbReference type="PROSITE" id="PS00109">
    <property type="entry name" value="PROTEIN_KINASE_TYR"/>
    <property type="match status" value="1"/>
</dbReference>
<dbReference type="GO" id="GO:0005829">
    <property type="term" value="C:cytosol"/>
    <property type="evidence" value="ECO:0007669"/>
    <property type="project" value="TreeGrafter"/>
</dbReference>
<evidence type="ECO:0000256" key="3">
    <source>
        <dbReference type="ARBA" id="ARBA00022777"/>
    </source>
</evidence>
<keyword evidence="3 6" id="KW-0418">Kinase</keyword>
<dbReference type="AlphaFoldDB" id="A0AA86UCF1"/>
<dbReference type="GO" id="GO:0010506">
    <property type="term" value="P:regulation of autophagy"/>
    <property type="evidence" value="ECO:0007669"/>
    <property type="project" value="InterPro"/>
</dbReference>
<dbReference type="GO" id="GO:0005524">
    <property type="term" value="F:ATP binding"/>
    <property type="evidence" value="ECO:0007669"/>
    <property type="project" value="UniProtKB-KW"/>
</dbReference>
<keyword evidence="1" id="KW-0808">Transferase</keyword>
<evidence type="ECO:0000313" key="8">
    <source>
        <dbReference type="Proteomes" id="UP001642409"/>
    </source>
</evidence>
<evidence type="ECO:0000256" key="1">
    <source>
        <dbReference type="ARBA" id="ARBA00022679"/>
    </source>
</evidence>
<name>A0AA86UCF1_9EUKA</name>